<dbReference type="SMART" id="SM00343">
    <property type="entry name" value="ZnF_C2HC"/>
    <property type="match status" value="1"/>
</dbReference>
<dbReference type="InterPro" id="IPR042793">
    <property type="entry name" value="ZCCHC2"/>
</dbReference>
<comment type="caution">
    <text evidence="4">The sequence shown here is derived from an EMBL/GenBank/DDBJ whole genome shotgun (WGS) entry which is preliminary data.</text>
</comment>
<feature type="domain" description="CCHC-type" evidence="3">
    <location>
        <begin position="598"/>
        <end position="613"/>
    </location>
</feature>
<dbReference type="AlphaFoldDB" id="A0A0P7UET6"/>
<evidence type="ECO:0000259" key="3">
    <source>
        <dbReference type="PROSITE" id="PS50158"/>
    </source>
</evidence>
<feature type="compositionally biased region" description="Basic and acidic residues" evidence="2">
    <location>
        <begin position="116"/>
        <end position="127"/>
    </location>
</feature>
<evidence type="ECO:0000313" key="4">
    <source>
        <dbReference type="EMBL" id="KPP59470.1"/>
    </source>
</evidence>
<keyword evidence="1" id="KW-0479">Metal-binding</keyword>
<sequence>MTVPPGKTCKPPEHFTGELSEASSQEEDLEPLIPGHRKKHGSKSPSLGLQSNKNVQADSWRQPQAEHNGVTEWRRKTPVQKSILEPYGAGQQKHLVEEQRNSLPVSRNRTRPPGAGRDKAKKYEDRATTVSNGVIRPAPLQLMEQSSAKGPGRDAYGETSSESYSSPSSPQHDGQESLESEDDKDRDTDSNSDDFGKGSAENLRCKAVAGAAVATVRPMIPVAQREGASCLQSPLSPSELSHLTLVQPMTYMVQNSTSKPEATQQNAEGKAAGGLMVTIPAVFREPLPLDAPPGDSEKAPMEPTLLTAKPHLSGPPPSSPVLQPPVQRFRTAPLPPSSESTVHQPPMGAISVIPSGPAYVSPLQPAYPGSDSPEPHVKCLHLPTGPPSSYGVPGPAKVVPSLGAAAAATSTVAQAQVVPPHTTGPAPTPNPTLTHSTAQNDSNLYINGAACCGSAEALSQQQQPGPPQQAGCGACGCRGNCGNVHAPSYCYPPQVARHVFSIQPFIQLTSLCGGSYLSQAAQGGGATQMSFFPPSATTYSGAPLLHVPSEHVLGTQTGYSLQQMAAFSHFYPPLFPSVAVVSGTGGAASMKKNGNASCYNCGVSGHYAQDCKQPLVDTTQQGNSGESGAPR</sequence>
<dbReference type="Proteomes" id="UP000034805">
    <property type="component" value="Unassembled WGS sequence"/>
</dbReference>
<protein>
    <recommendedName>
        <fullName evidence="3">CCHC-type domain-containing protein</fullName>
    </recommendedName>
</protein>
<keyword evidence="1" id="KW-0862">Zinc</keyword>
<dbReference type="InterPro" id="IPR001878">
    <property type="entry name" value="Znf_CCHC"/>
</dbReference>
<evidence type="ECO:0000313" key="5">
    <source>
        <dbReference type="Proteomes" id="UP000034805"/>
    </source>
</evidence>
<feature type="compositionally biased region" description="Low complexity" evidence="2">
    <location>
        <begin position="160"/>
        <end position="170"/>
    </location>
</feature>
<dbReference type="GO" id="GO:0003676">
    <property type="term" value="F:nucleic acid binding"/>
    <property type="evidence" value="ECO:0007669"/>
    <property type="project" value="InterPro"/>
</dbReference>
<dbReference type="STRING" id="113540.ENSSFOP00015061052"/>
<dbReference type="PANTHER" id="PTHR46939">
    <property type="entry name" value="ZINC FINGER CCHC DOMAIN-CONTAINING PROTEIN 2"/>
    <property type="match status" value="1"/>
</dbReference>
<dbReference type="PANTHER" id="PTHR46939:SF1">
    <property type="entry name" value="ZINC FINGER CCHC DOMAIN-CONTAINING PROTEIN 2"/>
    <property type="match status" value="1"/>
</dbReference>
<keyword evidence="1" id="KW-0863">Zinc-finger</keyword>
<organism evidence="4 5">
    <name type="scientific">Scleropages formosus</name>
    <name type="common">Asian bonytongue</name>
    <name type="synonym">Osteoglossum formosum</name>
    <dbReference type="NCBI Taxonomy" id="113540"/>
    <lineage>
        <taxon>Eukaryota</taxon>
        <taxon>Metazoa</taxon>
        <taxon>Chordata</taxon>
        <taxon>Craniata</taxon>
        <taxon>Vertebrata</taxon>
        <taxon>Euteleostomi</taxon>
        <taxon>Actinopterygii</taxon>
        <taxon>Neopterygii</taxon>
        <taxon>Teleostei</taxon>
        <taxon>Osteoglossocephala</taxon>
        <taxon>Osteoglossomorpha</taxon>
        <taxon>Osteoglossiformes</taxon>
        <taxon>Osteoglossidae</taxon>
        <taxon>Scleropages</taxon>
    </lineage>
</organism>
<dbReference type="InterPro" id="IPR036875">
    <property type="entry name" value="Znf_CCHC_sf"/>
</dbReference>
<reference evidence="4 5" key="1">
    <citation type="submission" date="2015-08" db="EMBL/GenBank/DDBJ databases">
        <title>The genome of the Asian arowana (Scleropages formosus).</title>
        <authorList>
            <person name="Tan M.H."/>
            <person name="Gan H.M."/>
            <person name="Croft L.J."/>
            <person name="Austin C.M."/>
        </authorList>
    </citation>
    <scope>NUCLEOTIDE SEQUENCE [LARGE SCALE GENOMIC DNA]</scope>
    <source>
        <strain evidence="4">Aro1</strain>
    </source>
</reference>
<dbReference type="Gene3D" id="4.10.60.10">
    <property type="entry name" value="Zinc finger, CCHC-type"/>
    <property type="match status" value="1"/>
</dbReference>
<dbReference type="PROSITE" id="PS50158">
    <property type="entry name" value="ZF_CCHC"/>
    <property type="match status" value="1"/>
</dbReference>
<dbReference type="SUPFAM" id="SSF57756">
    <property type="entry name" value="Retrovirus zinc finger-like domains"/>
    <property type="match status" value="1"/>
</dbReference>
<gene>
    <name evidence="4" type="ORF">Z043_122607</name>
</gene>
<proteinExistence type="predicted"/>
<name>A0A0P7UET6_SCLFO</name>
<evidence type="ECO:0000256" key="1">
    <source>
        <dbReference type="PROSITE-ProRule" id="PRU00047"/>
    </source>
</evidence>
<dbReference type="Pfam" id="PF00098">
    <property type="entry name" value="zf-CCHC"/>
    <property type="match status" value="1"/>
</dbReference>
<feature type="region of interest" description="Disordered" evidence="2">
    <location>
        <begin position="1"/>
        <end position="199"/>
    </location>
</feature>
<accession>A0A0P7UET6</accession>
<feature type="compositionally biased region" description="Polar residues" evidence="2">
    <location>
        <begin position="43"/>
        <end position="62"/>
    </location>
</feature>
<dbReference type="EMBL" id="JARO02012094">
    <property type="protein sequence ID" value="KPP59470.1"/>
    <property type="molecule type" value="Genomic_DNA"/>
</dbReference>
<dbReference type="GO" id="GO:0008270">
    <property type="term" value="F:zinc ion binding"/>
    <property type="evidence" value="ECO:0007669"/>
    <property type="project" value="UniProtKB-KW"/>
</dbReference>
<feature type="region of interest" description="Disordered" evidence="2">
    <location>
        <begin position="418"/>
        <end position="439"/>
    </location>
</feature>
<evidence type="ECO:0000256" key="2">
    <source>
        <dbReference type="SAM" id="MobiDB-lite"/>
    </source>
</evidence>